<proteinExistence type="predicted"/>
<dbReference type="InterPro" id="IPR005804">
    <property type="entry name" value="FA_desaturase_dom"/>
</dbReference>
<keyword evidence="4" id="KW-1185">Reference proteome</keyword>
<feature type="transmembrane region" description="Helical" evidence="1">
    <location>
        <begin position="164"/>
        <end position="185"/>
    </location>
</feature>
<evidence type="ECO:0000313" key="3">
    <source>
        <dbReference type="EMBL" id="MCQ0969360.1"/>
    </source>
</evidence>
<comment type="caution">
    <text evidence="3">The sequence shown here is derived from an EMBL/GenBank/DDBJ whole genome shotgun (WGS) entry which is preliminary data.</text>
</comment>
<organism evidence="3 4">
    <name type="scientific">Paracoccus albicereus</name>
    <dbReference type="NCBI Taxonomy" id="2922394"/>
    <lineage>
        <taxon>Bacteria</taxon>
        <taxon>Pseudomonadati</taxon>
        <taxon>Pseudomonadota</taxon>
        <taxon>Alphaproteobacteria</taxon>
        <taxon>Rhodobacterales</taxon>
        <taxon>Paracoccaceae</taxon>
        <taxon>Paracoccus</taxon>
    </lineage>
</organism>
<evidence type="ECO:0000313" key="4">
    <source>
        <dbReference type="Proteomes" id="UP001203945"/>
    </source>
</evidence>
<dbReference type="GO" id="GO:0016491">
    <property type="term" value="F:oxidoreductase activity"/>
    <property type="evidence" value="ECO:0007669"/>
    <property type="project" value="UniProtKB-KW"/>
</dbReference>
<keyword evidence="3" id="KW-0560">Oxidoreductase</keyword>
<feature type="transmembrane region" description="Helical" evidence="1">
    <location>
        <begin position="138"/>
        <end position="158"/>
    </location>
</feature>
<dbReference type="Pfam" id="PF00487">
    <property type="entry name" value="FA_desaturase"/>
    <property type="match status" value="1"/>
</dbReference>
<gene>
    <name evidence="3" type="ORF">MLD63_02770</name>
</gene>
<dbReference type="EC" id="1.14.19.-" evidence="3"/>
<sequence>MTRFCRDSHHRRHEARVSIALAALVVVAWAVLHVSAVWFIAATAHPLLALAALIGLTWLSTGLFIIAHDAMHGAVAPGRPRLNAAIGQVVLFLYAGFSWRRLIVNHMAHHRHAGTEEDPDYGPGSAVRWYAKFVRTYFGWREFFVLGSAVIVYALILGPRWPYVAFWAVPSILASIQLFYFGTYLPHMPRPGERFEDRHNARSTRLNDRLSLISCFHFGGYHHEHHLHPNVPWWRLPETRVQT</sequence>
<dbReference type="EMBL" id="JAKZEU010000001">
    <property type="protein sequence ID" value="MCQ0969360.1"/>
    <property type="molecule type" value="Genomic_DNA"/>
</dbReference>
<keyword evidence="1" id="KW-1133">Transmembrane helix</keyword>
<keyword evidence="1" id="KW-0812">Transmembrane</keyword>
<keyword evidence="3" id="KW-0614">Plasmid</keyword>
<evidence type="ECO:0000259" key="2">
    <source>
        <dbReference type="Pfam" id="PF00487"/>
    </source>
</evidence>
<feature type="domain" description="Fatty acid desaturase" evidence="2">
    <location>
        <begin position="135"/>
        <end position="240"/>
    </location>
</feature>
<evidence type="ECO:0000256" key="1">
    <source>
        <dbReference type="SAM" id="Phobius"/>
    </source>
</evidence>
<dbReference type="Proteomes" id="UP001203945">
    <property type="component" value="Unassembled WGS sequence"/>
</dbReference>
<dbReference type="PANTHER" id="PTHR19353">
    <property type="entry name" value="FATTY ACID DESATURASE 2"/>
    <property type="match status" value="1"/>
</dbReference>
<name>A0ABT1MM46_9RHOB</name>
<reference evidence="3 4" key="1">
    <citation type="submission" date="2022-03" db="EMBL/GenBank/DDBJ databases">
        <authorList>
            <person name="He Y."/>
        </authorList>
    </citation>
    <scope>NUCLEOTIDE SEQUENCE [LARGE SCALE GENOMIC DNA]</scope>
    <source>
        <strain evidence="3 4">TK19116</strain>
        <plasmid evidence="3">unnamed1</plasmid>
    </source>
</reference>
<feature type="transmembrane region" description="Helical" evidence="1">
    <location>
        <begin position="47"/>
        <end position="67"/>
    </location>
</feature>
<geneLocation type="plasmid" evidence="3">
    <name>unnamed1</name>
</geneLocation>
<accession>A0ABT1MM46</accession>
<protein>
    <submittedName>
        <fullName evidence="3">Fatty acid desaturase</fullName>
        <ecNumber evidence="3">1.14.19.-</ecNumber>
    </submittedName>
</protein>
<dbReference type="InterPro" id="IPR012171">
    <property type="entry name" value="Fatty_acid_desaturase"/>
</dbReference>
<feature type="transmembrane region" description="Helical" evidence="1">
    <location>
        <begin position="21"/>
        <end position="41"/>
    </location>
</feature>
<dbReference type="RefSeq" id="WP_255328308.1">
    <property type="nucleotide sequence ID" value="NZ_JAKZEU010000001.1"/>
</dbReference>
<keyword evidence="1" id="KW-0472">Membrane</keyword>
<dbReference type="PANTHER" id="PTHR19353:SF19">
    <property type="entry name" value="DELTA(5) FATTY ACID DESATURASE C-RELATED"/>
    <property type="match status" value="1"/>
</dbReference>